<name>A0AAF0DQX1_9EURO</name>
<dbReference type="AlphaFoldDB" id="A0AAF0DQX1"/>
<dbReference type="Proteomes" id="UP001219355">
    <property type="component" value="Chromosome 5"/>
</dbReference>
<accession>A0AAF0DQX1</accession>
<keyword evidence="4" id="KW-1185">Reference proteome</keyword>
<comment type="similarity">
    <text evidence="1">Belongs to the cytochrome P450 family.</text>
</comment>
<dbReference type="SUPFAM" id="SSF48264">
    <property type="entry name" value="Cytochrome P450"/>
    <property type="match status" value="1"/>
</dbReference>
<keyword evidence="2" id="KW-0812">Transmembrane</keyword>
<protein>
    <recommendedName>
        <fullName evidence="5">Cytochrome P450</fullName>
    </recommendedName>
</protein>
<organism evidence="3 4">
    <name type="scientific">Emydomyces testavorans</name>
    <dbReference type="NCBI Taxonomy" id="2070801"/>
    <lineage>
        <taxon>Eukaryota</taxon>
        <taxon>Fungi</taxon>
        <taxon>Dikarya</taxon>
        <taxon>Ascomycota</taxon>
        <taxon>Pezizomycotina</taxon>
        <taxon>Eurotiomycetes</taxon>
        <taxon>Eurotiomycetidae</taxon>
        <taxon>Onygenales</taxon>
        <taxon>Nannizziopsiaceae</taxon>
        <taxon>Emydomyces</taxon>
    </lineage>
</organism>
<evidence type="ECO:0000313" key="3">
    <source>
        <dbReference type="EMBL" id="WEW61340.1"/>
    </source>
</evidence>
<dbReference type="PANTHER" id="PTHR24305:SF166">
    <property type="entry name" value="CYTOCHROME P450 12A4, MITOCHONDRIAL-RELATED"/>
    <property type="match status" value="1"/>
</dbReference>
<dbReference type="GO" id="GO:0016705">
    <property type="term" value="F:oxidoreductase activity, acting on paired donors, with incorporation or reduction of molecular oxygen"/>
    <property type="evidence" value="ECO:0007669"/>
    <property type="project" value="InterPro"/>
</dbReference>
<dbReference type="PANTHER" id="PTHR24305">
    <property type="entry name" value="CYTOCHROME P450"/>
    <property type="match status" value="1"/>
</dbReference>
<evidence type="ECO:0000313" key="4">
    <source>
        <dbReference type="Proteomes" id="UP001219355"/>
    </source>
</evidence>
<dbReference type="Gene3D" id="1.10.630.10">
    <property type="entry name" value="Cytochrome P450"/>
    <property type="match status" value="1"/>
</dbReference>
<dbReference type="GO" id="GO:0020037">
    <property type="term" value="F:heme binding"/>
    <property type="evidence" value="ECO:0007669"/>
    <property type="project" value="InterPro"/>
</dbReference>
<dbReference type="InterPro" id="IPR036396">
    <property type="entry name" value="Cyt_P450_sf"/>
</dbReference>
<keyword evidence="2" id="KW-0472">Membrane</keyword>
<dbReference type="InterPro" id="IPR050121">
    <property type="entry name" value="Cytochrome_P450_monoxygenase"/>
</dbReference>
<proteinExistence type="inferred from homology"/>
<reference evidence="3" key="1">
    <citation type="submission" date="2023-03" db="EMBL/GenBank/DDBJ databases">
        <title>Emydomyces testavorans Genome Sequence.</title>
        <authorList>
            <person name="Hoyer L."/>
        </authorList>
    </citation>
    <scope>NUCLEOTIDE SEQUENCE</scope>
    <source>
        <strain evidence="3">16-2883</strain>
    </source>
</reference>
<dbReference type="GO" id="GO:0004497">
    <property type="term" value="F:monooxygenase activity"/>
    <property type="evidence" value="ECO:0007669"/>
    <property type="project" value="InterPro"/>
</dbReference>
<gene>
    <name evidence="3" type="ORF">PRK78_006830</name>
</gene>
<sequence length="296" mass="34499">MDLVQKSYSFQGLFIFAPVLVALTLAYRYLIYPNFLSPLSRVPNAHWSSATAPIWILKTRFKGQELQTLTKLHQKLGPIIRLGPKDLSISQYKGGIQPVYGGVGFDKSQYYNFYNYYGKENAFCSLHKKAHAHYRRRMSNVYSKTALYRSPQLRRVITYNLRHRLLPLLQTQAREGKTVDLLPISYALSLDLVTGFLFGFSSGSRFLLDSNSATTEWLEHYENRYCQESFWVQELPRFTKLLQFCGYDMLPKEFYKSNSGWRNGCWGCVILLNKFARSWVKAKRSILPIFQLFISR</sequence>
<keyword evidence="2" id="KW-1133">Transmembrane helix</keyword>
<dbReference type="EMBL" id="CP120631">
    <property type="protein sequence ID" value="WEW61340.1"/>
    <property type="molecule type" value="Genomic_DNA"/>
</dbReference>
<dbReference type="GO" id="GO:0005506">
    <property type="term" value="F:iron ion binding"/>
    <property type="evidence" value="ECO:0007669"/>
    <property type="project" value="InterPro"/>
</dbReference>
<feature type="transmembrane region" description="Helical" evidence="2">
    <location>
        <begin position="12"/>
        <end position="31"/>
    </location>
</feature>
<evidence type="ECO:0000256" key="1">
    <source>
        <dbReference type="ARBA" id="ARBA00010617"/>
    </source>
</evidence>
<evidence type="ECO:0008006" key="5">
    <source>
        <dbReference type="Google" id="ProtNLM"/>
    </source>
</evidence>
<evidence type="ECO:0000256" key="2">
    <source>
        <dbReference type="SAM" id="Phobius"/>
    </source>
</evidence>